<reference evidence="5 6" key="1">
    <citation type="journal article" date="2016" name="Nat. Commun.">
        <title>Ectomycorrhizal ecology is imprinted in the genome of the dominant symbiotic fungus Cenococcum geophilum.</title>
        <authorList>
            <consortium name="DOE Joint Genome Institute"/>
            <person name="Peter M."/>
            <person name="Kohler A."/>
            <person name="Ohm R.A."/>
            <person name="Kuo A."/>
            <person name="Krutzmann J."/>
            <person name="Morin E."/>
            <person name="Arend M."/>
            <person name="Barry K.W."/>
            <person name="Binder M."/>
            <person name="Choi C."/>
            <person name="Clum A."/>
            <person name="Copeland A."/>
            <person name="Grisel N."/>
            <person name="Haridas S."/>
            <person name="Kipfer T."/>
            <person name="LaButti K."/>
            <person name="Lindquist E."/>
            <person name="Lipzen A."/>
            <person name="Maire R."/>
            <person name="Meier B."/>
            <person name="Mihaltcheva S."/>
            <person name="Molinier V."/>
            <person name="Murat C."/>
            <person name="Poggeler S."/>
            <person name="Quandt C.A."/>
            <person name="Sperisen C."/>
            <person name="Tritt A."/>
            <person name="Tisserant E."/>
            <person name="Crous P.W."/>
            <person name="Henrissat B."/>
            <person name="Nehls U."/>
            <person name="Egli S."/>
            <person name="Spatafora J.W."/>
            <person name="Grigoriev I.V."/>
            <person name="Martin F.M."/>
        </authorList>
    </citation>
    <scope>NUCLEOTIDE SEQUENCE [LARGE SCALE GENOMIC DNA]</scope>
    <source>
        <strain evidence="5 6">CBS 207.34</strain>
    </source>
</reference>
<organism evidence="5 6">
    <name type="scientific">Glonium stellatum</name>
    <dbReference type="NCBI Taxonomy" id="574774"/>
    <lineage>
        <taxon>Eukaryota</taxon>
        <taxon>Fungi</taxon>
        <taxon>Dikarya</taxon>
        <taxon>Ascomycota</taxon>
        <taxon>Pezizomycotina</taxon>
        <taxon>Dothideomycetes</taxon>
        <taxon>Pleosporomycetidae</taxon>
        <taxon>Gloniales</taxon>
        <taxon>Gloniaceae</taxon>
        <taxon>Glonium</taxon>
    </lineage>
</organism>
<dbReference type="EMBL" id="KV750385">
    <property type="protein sequence ID" value="OCL05060.1"/>
    <property type="molecule type" value="Genomic_DNA"/>
</dbReference>
<feature type="domain" description="DNA replication factor Cdt1 C-terminal" evidence="4">
    <location>
        <begin position="251"/>
        <end position="349"/>
    </location>
</feature>
<dbReference type="InterPro" id="IPR032054">
    <property type="entry name" value="Cdt1_C"/>
</dbReference>
<feature type="compositionally biased region" description="Basic residues" evidence="3">
    <location>
        <begin position="146"/>
        <end position="155"/>
    </location>
</feature>
<proteinExistence type="inferred from homology"/>
<protein>
    <recommendedName>
        <fullName evidence="4">DNA replication factor Cdt1 C-terminal domain-containing protein</fullName>
    </recommendedName>
</protein>
<keyword evidence="6" id="KW-1185">Reference proteome</keyword>
<name>A0A8E2JPN9_9PEZI</name>
<dbReference type="Gene3D" id="1.10.10.1420">
    <property type="entry name" value="DNA replication factor Cdt1, C-terminal WH domain"/>
    <property type="match status" value="1"/>
</dbReference>
<evidence type="ECO:0000256" key="2">
    <source>
        <dbReference type="ARBA" id="ARBA00023306"/>
    </source>
</evidence>
<keyword evidence="2" id="KW-0131">Cell cycle</keyword>
<evidence type="ECO:0000256" key="3">
    <source>
        <dbReference type="SAM" id="MobiDB-lite"/>
    </source>
</evidence>
<comment type="similarity">
    <text evidence="1">Belongs to the Cdt1 family.</text>
</comment>
<gene>
    <name evidence="5" type="ORF">AOQ84DRAFT_299627</name>
</gene>
<dbReference type="AlphaFoldDB" id="A0A8E2JPN9"/>
<feature type="region of interest" description="Disordered" evidence="3">
    <location>
        <begin position="134"/>
        <end position="156"/>
    </location>
</feature>
<dbReference type="OrthoDB" id="341730at2759"/>
<dbReference type="Pfam" id="PF26121">
    <property type="entry name" value="HTH_CDT1"/>
    <property type="match status" value="1"/>
</dbReference>
<evidence type="ECO:0000313" key="6">
    <source>
        <dbReference type="Proteomes" id="UP000250140"/>
    </source>
</evidence>
<dbReference type="Pfam" id="PF16679">
    <property type="entry name" value="CDT1_C"/>
    <property type="match status" value="1"/>
</dbReference>
<evidence type="ECO:0000256" key="1">
    <source>
        <dbReference type="ARBA" id="ARBA00008356"/>
    </source>
</evidence>
<accession>A0A8E2JPN9</accession>
<evidence type="ECO:0000259" key="4">
    <source>
        <dbReference type="Pfam" id="PF16679"/>
    </source>
</evidence>
<dbReference type="Proteomes" id="UP000250140">
    <property type="component" value="Unassembled WGS sequence"/>
</dbReference>
<evidence type="ECO:0000313" key="5">
    <source>
        <dbReference type="EMBL" id="OCL05060.1"/>
    </source>
</evidence>
<dbReference type="InterPro" id="IPR038090">
    <property type="entry name" value="Cdt1_C_WH_dom_sf"/>
</dbReference>
<sequence>MELPSELNDLIVLYSSFLTALSLHYAHNGTSTPVDLRILAPSVASVWGKRKVTLEDIRLCLGVMVVDRAQYGQEHVFRLSDYGQGKICLEMERRSRSSGIMDRHIDEDALKTIFMEGLERSWKNWTYSQIQKKSPVAQKASTTTPTKKRGRPRKIKATETALDNPNTNIEAPSDPSTISVFIAQLPRAEITVCASLSKVAPLREKGRKRLQDLKDDALHARTQKEKGRVIKGKENKAQSKITIFASTRKLDLLDRVLAKQALQASLPNPPSAAELQRKAALQRAEEVLAVLSLLAAGKGLGQRVSFSMTALVQSLQGSVRSPISKDEAIRCVELLAEEVAPGYVGLVRMGSMCSVVVNQAARPLDLRKNLVALGVECLA</sequence>